<keyword evidence="3" id="KW-1185">Reference proteome</keyword>
<dbReference type="PANTHER" id="PTHR46791">
    <property type="entry name" value="EXPRESSED PROTEIN"/>
    <property type="match status" value="1"/>
</dbReference>
<dbReference type="EMBL" id="JBANRG010000128">
    <property type="protein sequence ID" value="KAK7434278.1"/>
    <property type="molecule type" value="Genomic_DNA"/>
</dbReference>
<dbReference type="InterPro" id="IPR058913">
    <property type="entry name" value="Integrase_dom_put"/>
</dbReference>
<dbReference type="Gene3D" id="3.30.420.10">
    <property type="entry name" value="Ribonuclease H-like superfamily/Ribonuclease H"/>
    <property type="match status" value="1"/>
</dbReference>
<feature type="domain" description="Integrase core" evidence="1">
    <location>
        <begin position="249"/>
        <end position="344"/>
    </location>
</feature>
<evidence type="ECO:0000313" key="2">
    <source>
        <dbReference type="EMBL" id="KAK7434278.1"/>
    </source>
</evidence>
<dbReference type="PANTHER" id="PTHR46791:SF5">
    <property type="entry name" value="CLR5 DOMAIN-CONTAINING PROTEIN-RELATED"/>
    <property type="match status" value="1"/>
</dbReference>
<proteinExistence type="predicted"/>
<gene>
    <name evidence="2" type="ORF">VKT23_020279</name>
</gene>
<comment type="caution">
    <text evidence="2">The sequence shown here is derived from an EMBL/GenBank/DDBJ whole genome shotgun (WGS) entry which is preliminary data.</text>
</comment>
<evidence type="ECO:0000313" key="3">
    <source>
        <dbReference type="Proteomes" id="UP001498398"/>
    </source>
</evidence>
<accession>A0ABR1IJD2</accession>
<name>A0ABR1IJD2_9AGAR</name>
<dbReference type="Pfam" id="PF24764">
    <property type="entry name" value="rva_4"/>
    <property type="match status" value="1"/>
</dbReference>
<dbReference type="InterPro" id="IPR012337">
    <property type="entry name" value="RNaseH-like_sf"/>
</dbReference>
<dbReference type="InterPro" id="IPR036397">
    <property type="entry name" value="RNaseH_sf"/>
</dbReference>
<protein>
    <recommendedName>
        <fullName evidence="1">Integrase core domain-containing protein</fullName>
    </recommendedName>
</protein>
<evidence type="ECO:0000259" key="1">
    <source>
        <dbReference type="Pfam" id="PF24764"/>
    </source>
</evidence>
<dbReference type="SUPFAM" id="SSF53098">
    <property type="entry name" value="Ribonuclease H-like"/>
    <property type="match status" value="1"/>
</dbReference>
<reference evidence="2 3" key="1">
    <citation type="submission" date="2024-01" db="EMBL/GenBank/DDBJ databases">
        <title>A draft genome for the cacao thread blight pathogen Marasmiellus scandens.</title>
        <authorList>
            <person name="Baruah I.K."/>
            <person name="Leung J."/>
            <person name="Bukari Y."/>
            <person name="Amoako-Attah I."/>
            <person name="Meinhardt L.W."/>
            <person name="Bailey B.A."/>
            <person name="Cohen S.P."/>
        </authorList>
    </citation>
    <scope>NUCLEOTIDE SEQUENCE [LARGE SCALE GENOMIC DNA]</scope>
    <source>
        <strain evidence="2 3">GH-19</strain>
    </source>
</reference>
<organism evidence="2 3">
    <name type="scientific">Marasmiellus scandens</name>
    <dbReference type="NCBI Taxonomy" id="2682957"/>
    <lineage>
        <taxon>Eukaryota</taxon>
        <taxon>Fungi</taxon>
        <taxon>Dikarya</taxon>
        <taxon>Basidiomycota</taxon>
        <taxon>Agaricomycotina</taxon>
        <taxon>Agaricomycetes</taxon>
        <taxon>Agaricomycetidae</taxon>
        <taxon>Agaricales</taxon>
        <taxon>Marasmiineae</taxon>
        <taxon>Omphalotaceae</taxon>
        <taxon>Marasmiellus</taxon>
    </lineage>
</organism>
<dbReference type="Proteomes" id="UP001498398">
    <property type="component" value="Unassembled WGS sequence"/>
</dbReference>
<sequence>MPGRLPPLPPFPLSPNYLQKAWSPNVYGAYNELHSVYNHASHIVTQEADPTQISAHAERLVGKGLTILLSIEEFAEREHVPGDWVAEATLSLVSLLNELTDALVTAKTKDDSNVYMPQVTKNVYTGKKGRPRKEINVGLLQIVNAPNRVMQRRDFAESLGVSAKTIRRRLQENGLDFKYSQVTDEELDKIIWEYHEDHPSSGFNYVVGHLRSKNLRLQCDRINASLHRVDGLGRVQRTAAHEKLSRHTYKVKRPHALWHLDGHHKLILWGIVIHGIVDGYSHTVVGIRASDNNRASTVLEVFLAAVEDYTLPSRIRGDRGKENKAVAMHIIIKCGLNRGSFIWGS</sequence>